<dbReference type="OrthoDB" id="47007at2759"/>
<name>A0A8H6VBP5_9PEZI</name>
<keyword evidence="5" id="KW-1185">Reference proteome</keyword>
<keyword evidence="3" id="KW-0560">Oxidoreductase</keyword>
<gene>
    <name evidence="4" type="ORF">HII31_13314</name>
</gene>
<dbReference type="PROSITE" id="PS00061">
    <property type="entry name" value="ADH_SHORT"/>
    <property type="match status" value="1"/>
</dbReference>
<dbReference type="InterPro" id="IPR002347">
    <property type="entry name" value="SDR_fam"/>
</dbReference>
<dbReference type="PANTHER" id="PTHR48107">
    <property type="entry name" value="NADPH-DEPENDENT ALDEHYDE REDUCTASE-LIKE PROTEIN, CHLOROPLASTIC-RELATED"/>
    <property type="match status" value="1"/>
</dbReference>
<dbReference type="Pfam" id="PF13561">
    <property type="entry name" value="adh_short_C2"/>
    <property type="match status" value="1"/>
</dbReference>
<dbReference type="GO" id="GO:0016614">
    <property type="term" value="F:oxidoreductase activity, acting on CH-OH group of donors"/>
    <property type="evidence" value="ECO:0007669"/>
    <property type="project" value="UniProtKB-ARBA"/>
</dbReference>
<dbReference type="Gene3D" id="3.40.50.720">
    <property type="entry name" value="NAD(P)-binding Rossmann-like Domain"/>
    <property type="match status" value="1"/>
</dbReference>
<accession>A0A8H6VBP5</accession>
<dbReference type="PANTHER" id="PTHR48107:SF7">
    <property type="entry name" value="RE15974P"/>
    <property type="match status" value="1"/>
</dbReference>
<sequence length="254" mass="26568">MSSGPLSGKVALITGGSKGIGASLSTRLASLGATVVINYSSDSKAADDLVSKIKSSHPGSSALAIQADASSISGADTMIQTTIQNYKKLDILICCAGILPMKDVHQTTESDFDKTFALNVKGPYFLVQKSIPHMATGGRIVLFSTTLCAASTVTPNYLLYNSTKGAIEQMTKVLAKDPQLAEKKITVNCASPGPTATELFMKGKPEGVIKAIGNLNPYGRIGEPDEVADAITMLVGEESRWVNGQVLRINGGMA</sequence>
<dbReference type="AlphaFoldDB" id="A0A8H6VBP5"/>
<dbReference type="EMBL" id="JABCIY010000338">
    <property type="protein sequence ID" value="KAF7185335.1"/>
    <property type="molecule type" value="Genomic_DNA"/>
</dbReference>
<comment type="caution">
    <text evidence="4">The sequence shown here is derived from an EMBL/GenBank/DDBJ whole genome shotgun (WGS) entry which is preliminary data.</text>
</comment>
<reference evidence="4" key="1">
    <citation type="submission" date="2020-04" db="EMBL/GenBank/DDBJ databases">
        <title>Draft genome resource of the tomato pathogen Pseudocercospora fuligena.</title>
        <authorList>
            <person name="Zaccaron A."/>
        </authorList>
    </citation>
    <scope>NUCLEOTIDE SEQUENCE</scope>
    <source>
        <strain evidence="4">PF001</strain>
    </source>
</reference>
<dbReference type="FunFam" id="3.40.50.720:FF:000084">
    <property type="entry name" value="Short-chain dehydrogenase reductase"/>
    <property type="match status" value="1"/>
</dbReference>
<protein>
    <submittedName>
        <fullName evidence="4">Short chain dehydrogenase AgnL6</fullName>
    </submittedName>
</protein>
<keyword evidence="2" id="KW-0521">NADP</keyword>
<proteinExistence type="inferred from homology"/>
<dbReference type="Proteomes" id="UP000660729">
    <property type="component" value="Unassembled WGS sequence"/>
</dbReference>
<comment type="similarity">
    <text evidence="1">Belongs to the short-chain dehydrogenases/reductases (SDR) family.</text>
</comment>
<evidence type="ECO:0000256" key="2">
    <source>
        <dbReference type="ARBA" id="ARBA00022857"/>
    </source>
</evidence>
<evidence type="ECO:0000256" key="3">
    <source>
        <dbReference type="ARBA" id="ARBA00023002"/>
    </source>
</evidence>
<dbReference type="InterPro" id="IPR036291">
    <property type="entry name" value="NAD(P)-bd_dom_sf"/>
</dbReference>
<dbReference type="PRINTS" id="PR00081">
    <property type="entry name" value="GDHRDH"/>
</dbReference>
<dbReference type="InterPro" id="IPR020904">
    <property type="entry name" value="Sc_DH/Rdtase_CS"/>
</dbReference>
<evidence type="ECO:0000313" key="4">
    <source>
        <dbReference type="EMBL" id="KAF7185335.1"/>
    </source>
</evidence>
<evidence type="ECO:0000313" key="5">
    <source>
        <dbReference type="Proteomes" id="UP000660729"/>
    </source>
</evidence>
<dbReference type="SUPFAM" id="SSF51735">
    <property type="entry name" value="NAD(P)-binding Rossmann-fold domains"/>
    <property type="match status" value="1"/>
</dbReference>
<evidence type="ECO:0000256" key="1">
    <source>
        <dbReference type="ARBA" id="ARBA00006484"/>
    </source>
</evidence>
<organism evidence="4 5">
    <name type="scientific">Pseudocercospora fuligena</name>
    <dbReference type="NCBI Taxonomy" id="685502"/>
    <lineage>
        <taxon>Eukaryota</taxon>
        <taxon>Fungi</taxon>
        <taxon>Dikarya</taxon>
        <taxon>Ascomycota</taxon>
        <taxon>Pezizomycotina</taxon>
        <taxon>Dothideomycetes</taxon>
        <taxon>Dothideomycetidae</taxon>
        <taxon>Mycosphaerellales</taxon>
        <taxon>Mycosphaerellaceae</taxon>
        <taxon>Pseudocercospora</taxon>
    </lineage>
</organism>